<dbReference type="GO" id="GO:0016747">
    <property type="term" value="F:acyltransferase activity, transferring groups other than amino-acyl groups"/>
    <property type="evidence" value="ECO:0007669"/>
    <property type="project" value="InterPro"/>
</dbReference>
<proteinExistence type="predicted"/>
<dbReference type="Pfam" id="PF00583">
    <property type="entry name" value="Acetyltransf_1"/>
    <property type="match status" value="1"/>
</dbReference>
<dbReference type="InterPro" id="IPR016181">
    <property type="entry name" value="Acyl_CoA_acyltransferase"/>
</dbReference>
<dbReference type="OrthoDB" id="20916at2"/>
<reference evidence="2 3" key="1">
    <citation type="submission" date="2018-10" db="EMBL/GenBank/DDBJ databases">
        <title>Genomic Encyclopedia of Archaeal and Bacterial Type Strains, Phase II (KMG-II): from individual species to whole genera.</title>
        <authorList>
            <person name="Goeker M."/>
        </authorList>
    </citation>
    <scope>NUCLEOTIDE SEQUENCE [LARGE SCALE GENOMIC DNA]</scope>
    <source>
        <strain evidence="2 3">DSM 235</strain>
    </source>
</reference>
<accession>A0A495VE79</accession>
<keyword evidence="2" id="KW-0687">Ribonucleoprotein</keyword>
<evidence type="ECO:0000259" key="1">
    <source>
        <dbReference type="PROSITE" id="PS51186"/>
    </source>
</evidence>
<dbReference type="Gene3D" id="3.40.630.90">
    <property type="match status" value="1"/>
</dbReference>
<keyword evidence="3" id="KW-1185">Reference proteome</keyword>
<dbReference type="GO" id="GO:0005840">
    <property type="term" value="C:ribosome"/>
    <property type="evidence" value="ECO:0007669"/>
    <property type="project" value="UniProtKB-KW"/>
</dbReference>
<dbReference type="PROSITE" id="PS51186">
    <property type="entry name" value="GNAT"/>
    <property type="match status" value="1"/>
</dbReference>
<dbReference type="AlphaFoldDB" id="A0A495VE79"/>
<sequence length="291" mass="31943">MTDPEISIRTMSPAEVDLAIEWAAREGWNPGLEDAACFRATDSEGFLMAFADGEPAASLSVVRYGETFGFIGLYIAAPPFRGRGIALRLWQAGMAFLGDRVIGLDGVPERQHDYRRSGFELAWRNVRYSGSLALTAPDDPRLVPFEPDMLPVLLDYDRPFFPAPRARFLEPWLTRNETRRSWVLVDPAVAASGSPGRVTGYGTVRQCRAGWKIGPLFADDPAGADVLFRRLASYAGADPVILDLPEPNPAALDLAKAYGLTPVFETARMYRGTAPSLPIDRIYGVTTFELG</sequence>
<name>A0A495VE79_9GAMM</name>
<comment type="caution">
    <text evidence="2">The sequence shown here is derived from an EMBL/GenBank/DDBJ whole genome shotgun (WGS) entry which is preliminary data.</text>
</comment>
<dbReference type="PANTHER" id="PTHR47237">
    <property type="entry name" value="SLL0310 PROTEIN"/>
    <property type="match status" value="1"/>
</dbReference>
<evidence type="ECO:0000313" key="3">
    <source>
        <dbReference type="Proteomes" id="UP000274556"/>
    </source>
</evidence>
<dbReference type="InterPro" id="IPR052729">
    <property type="entry name" value="Acyl/Acetyltrans_Enzymes"/>
</dbReference>
<organism evidence="2 3">
    <name type="scientific">Thiocapsa rosea</name>
    <dbReference type="NCBI Taxonomy" id="69360"/>
    <lineage>
        <taxon>Bacteria</taxon>
        <taxon>Pseudomonadati</taxon>
        <taxon>Pseudomonadota</taxon>
        <taxon>Gammaproteobacteria</taxon>
        <taxon>Chromatiales</taxon>
        <taxon>Chromatiaceae</taxon>
        <taxon>Thiocapsa</taxon>
    </lineage>
</organism>
<protein>
    <submittedName>
        <fullName evidence="2">Ribosomal protein S18 acetylase RimI-like enzyme</fullName>
    </submittedName>
</protein>
<dbReference type="RefSeq" id="WP_120800133.1">
    <property type="nucleotide sequence ID" value="NZ_RBXL01000001.1"/>
</dbReference>
<dbReference type="InterPro" id="IPR041496">
    <property type="entry name" value="YitH/HolE_GNAT"/>
</dbReference>
<feature type="domain" description="N-acetyltransferase" evidence="1">
    <location>
        <begin position="6"/>
        <end position="137"/>
    </location>
</feature>
<dbReference type="CDD" id="cd04301">
    <property type="entry name" value="NAT_SF"/>
    <property type="match status" value="1"/>
</dbReference>
<dbReference type="Pfam" id="PF18014">
    <property type="entry name" value="Acetyltransf_18"/>
    <property type="match status" value="1"/>
</dbReference>
<dbReference type="SUPFAM" id="SSF55729">
    <property type="entry name" value="Acyl-CoA N-acyltransferases (Nat)"/>
    <property type="match status" value="1"/>
</dbReference>
<gene>
    <name evidence="2" type="ORF">BDD21_5300</name>
</gene>
<dbReference type="EMBL" id="RBXL01000001">
    <property type="protein sequence ID" value="RKT47696.1"/>
    <property type="molecule type" value="Genomic_DNA"/>
</dbReference>
<keyword evidence="2" id="KW-0689">Ribosomal protein</keyword>
<dbReference type="InterPro" id="IPR000182">
    <property type="entry name" value="GNAT_dom"/>
</dbReference>
<evidence type="ECO:0000313" key="2">
    <source>
        <dbReference type="EMBL" id="RKT47696.1"/>
    </source>
</evidence>
<dbReference type="Gene3D" id="3.40.630.30">
    <property type="match status" value="1"/>
</dbReference>
<dbReference type="PANTHER" id="PTHR47237:SF1">
    <property type="entry name" value="SLL0310 PROTEIN"/>
    <property type="match status" value="1"/>
</dbReference>
<dbReference type="Proteomes" id="UP000274556">
    <property type="component" value="Unassembled WGS sequence"/>
</dbReference>